<evidence type="ECO:0000313" key="4">
    <source>
        <dbReference type="Proteomes" id="UP000178632"/>
    </source>
</evidence>
<dbReference type="GO" id="GO:0005524">
    <property type="term" value="F:ATP binding"/>
    <property type="evidence" value="ECO:0007669"/>
    <property type="project" value="InterPro"/>
</dbReference>
<sequence>MDYLQNFKKLLDTVVRENASDLLISVNHVPNIRIIGQLIPLSKEALITPKDSEGLAFSIMQEPQKKRLLEQKEVDFGYQFEGKGRFRVNVFFQRGNISIAMRYIQNEIRTIEDLNVPPVLHEFVSRPQGLVLMTGATGQGKTTTLAALIDEINHTRSVHVITIEDPIEYTYKPDRAIIEQREVSLDTLSFANALRATFRQNPDVIMVGEMRDLETISTTITAAETGHLVFATLHTNSASETIHRVVDVFPAEQQNQIRFELASSLLGIVSQRLIPRIKGGFIPVCEVMLANTATSTLIRENKIHEIPAVIETSSKEGMISMNRYLADLARKKEITLKNAMDFSSNPSEVKNLLR</sequence>
<dbReference type="Gene3D" id="3.30.450.90">
    <property type="match status" value="1"/>
</dbReference>
<dbReference type="CDD" id="cd01131">
    <property type="entry name" value="PilT"/>
    <property type="match status" value="1"/>
</dbReference>
<proteinExistence type="inferred from homology"/>
<dbReference type="InterPro" id="IPR027417">
    <property type="entry name" value="P-loop_NTPase"/>
</dbReference>
<dbReference type="Pfam" id="PF00437">
    <property type="entry name" value="T2SSE"/>
    <property type="match status" value="1"/>
</dbReference>
<dbReference type="NCBIfam" id="TIGR01420">
    <property type="entry name" value="pilT_fam"/>
    <property type="match status" value="1"/>
</dbReference>
<gene>
    <name evidence="3" type="ORF">A3G45_01425</name>
</gene>
<evidence type="ECO:0000256" key="1">
    <source>
        <dbReference type="ARBA" id="ARBA00006611"/>
    </source>
</evidence>
<dbReference type="SUPFAM" id="SSF52540">
    <property type="entry name" value="P-loop containing nucleoside triphosphate hydrolases"/>
    <property type="match status" value="1"/>
</dbReference>
<comment type="similarity">
    <text evidence="1">Belongs to the GSP E family.</text>
</comment>
<dbReference type="Gene3D" id="3.40.50.300">
    <property type="entry name" value="P-loop containing nucleotide triphosphate hydrolases"/>
    <property type="match status" value="1"/>
</dbReference>
<dbReference type="PANTHER" id="PTHR30486">
    <property type="entry name" value="TWITCHING MOTILITY PROTEIN PILT"/>
    <property type="match status" value="1"/>
</dbReference>
<evidence type="ECO:0000313" key="3">
    <source>
        <dbReference type="EMBL" id="OGZ77714.1"/>
    </source>
</evidence>
<reference evidence="3 4" key="1">
    <citation type="journal article" date="2016" name="Nat. Commun.">
        <title>Thousands of microbial genomes shed light on interconnected biogeochemical processes in an aquifer system.</title>
        <authorList>
            <person name="Anantharaman K."/>
            <person name="Brown C.T."/>
            <person name="Hug L.A."/>
            <person name="Sharon I."/>
            <person name="Castelle C.J."/>
            <person name="Probst A.J."/>
            <person name="Thomas B.C."/>
            <person name="Singh A."/>
            <person name="Wilkins M.J."/>
            <person name="Karaoz U."/>
            <person name="Brodie E.L."/>
            <person name="Williams K.H."/>
            <person name="Hubbard S.S."/>
            <person name="Banfield J.F."/>
        </authorList>
    </citation>
    <scope>NUCLEOTIDE SEQUENCE [LARGE SCALE GENOMIC DNA]</scope>
</reference>
<dbReference type="InterPro" id="IPR001482">
    <property type="entry name" value="T2SS/T4SS_dom"/>
</dbReference>
<organism evidence="3 4">
    <name type="scientific">Candidatus Staskawiczbacteria bacterium RIFCSPLOWO2_12_FULL_37_15</name>
    <dbReference type="NCBI Taxonomy" id="1802218"/>
    <lineage>
        <taxon>Bacteria</taxon>
        <taxon>Candidatus Staskawicziibacteriota</taxon>
    </lineage>
</organism>
<dbReference type="Proteomes" id="UP000178632">
    <property type="component" value="Unassembled WGS sequence"/>
</dbReference>
<dbReference type="InterPro" id="IPR006321">
    <property type="entry name" value="PilT/PilU"/>
</dbReference>
<comment type="caution">
    <text evidence="3">The sequence shown here is derived from an EMBL/GenBank/DDBJ whole genome shotgun (WGS) entry which is preliminary data.</text>
</comment>
<name>A0A1G2IS17_9BACT</name>
<dbReference type="EMBL" id="MHPE01000001">
    <property type="protein sequence ID" value="OGZ77714.1"/>
    <property type="molecule type" value="Genomic_DNA"/>
</dbReference>
<accession>A0A1G2IS17</accession>
<dbReference type="PANTHER" id="PTHR30486:SF16">
    <property type="entry name" value="TWITCHING MOTILITY PROTEIN PILT"/>
    <property type="match status" value="1"/>
</dbReference>
<dbReference type="AlphaFoldDB" id="A0A1G2IS17"/>
<dbReference type="GO" id="GO:0016887">
    <property type="term" value="F:ATP hydrolysis activity"/>
    <property type="evidence" value="ECO:0007669"/>
    <property type="project" value="InterPro"/>
</dbReference>
<feature type="domain" description="Bacterial type II secretion system protein E" evidence="2">
    <location>
        <begin position="73"/>
        <end position="277"/>
    </location>
</feature>
<protein>
    <submittedName>
        <fullName evidence="3">Type IV pili twitching motility protein PilT</fullName>
    </submittedName>
</protein>
<dbReference type="InterPro" id="IPR050921">
    <property type="entry name" value="T4SS_GSP_E_ATPase"/>
</dbReference>
<evidence type="ECO:0000259" key="2">
    <source>
        <dbReference type="Pfam" id="PF00437"/>
    </source>
</evidence>